<proteinExistence type="predicted"/>
<keyword evidence="2" id="KW-0723">Serine/threonine-protein kinase</keyword>
<dbReference type="SMART" id="SM00220">
    <property type="entry name" value="S_TKc"/>
    <property type="match status" value="1"/>
</dbReference>
<evidence type="ECO:0000256" key="9">
    <source>
        <dbReference type="SAM" id="MobiDB-lite"/>
    </source>
</evidence>
<keyword evidence="5 11" id="KW-0418">Kinase</keyword>
<keyword evidence="3" id="KW-0808">Transferase</keyword>
<dbReference type="GO" id="GO:0004674">
    <property type="term" value="F:protein serine/threonine kinase activity"/>
    <property type="evidence" value="ECO:0007669"/>
    <property type="project" value="UniProtKB-KW"/>
</dbReference>
<gene>
    <name evidence="11" type="ORF">J421_2836</name>
</gene>
<dbReference type="PANTHER" id="PTHR43289">
    <property type="entry name" value="MITOGEN-ACTIVATED PROTEIN KINASE KINASE KINASE 20-RELATED"/>
    <property type="match status" value="1"/>
</dbReference>
<evidence type="ECO:0000256" key="5">
    <source>
        <dbReference type="ARBA" id="ARBA00022777"/>
    </source>
</evidence>
<evidence type="ECO:0000313" key="12">
    <source>
        <dbReference type="Proteomes" id="UP000019151"/>
    </source>
</evidence>
<evidence type="ECO:0000313" key="11">
    <source>
        <dbReference type="EMBL" id="AHG90373.1"/>
    </source>
</evidence>
<keyword evidence="12" id="KW-1185">Reference proteome</keyword>
<dbReference type="Proteomes" id="UP000019151">
    <property type="component" value="Chromosome"/>
</dbReference>
<dbReference type="InParanoid" id="W0RLQ9"/>
<dbReference type="InterPro" id="IPR011990">
    <property type="entry name" value="TPR-like_helical_dom_sf"/>
</dbReference>
<feature type="repeat" description="TPR" evidence="7">
    <location>
        <begin position="519"/>
        <end position="552"/>
    </location>
</feature>
<dbReference type="InterPro" id="IPR008271">
    <property type="entry name" value="Ser/Thr_kinase_AS"/>
</dbReference>
<dbReference type="PROSITE" id="PS00108">
    <property type="entry name" value="PROTEIN_KINASE_ST"/>
    <property type="match status" value="1"/>
</dbReference>
<feature type="region of interest" description="Disordered" evidence="9">
    <location>
        <begin position="345"/>
        <end position="371"/>
    </location>
</feature>
<organism evidence="11 12">
    <name type="scientific">Gemmatirosa kalamazoonensis</name>
    <dbReference type="NCBI Taxonomy" id="861299"/>
    <lineage>
        <taxon>Bacteria</taxon>
        <taxon>Pseudomonadati</taxon>
        <taxon>Gemmatimonadota</taxon>
        <taxon>Gemmatimonadia</taxon>
        <taxon>Gemmatimonadales</taxon>
        <taxon>Gemmatimonadaceae</taxon>
        <taxon>Gemmatirosa</taxon>
    </lineage>
</organism>
<dbReference type="Gene3D" id="1.25.40.10">
    <property type="entry name" value="Tetratricopeptide repeat domain"/>
    <property type="match status" value="1"/>
</dbReference>
<keyword evidence="4 8" id="KW-0547">Nucleotide-binding</keyword>
<dbReference type="GO" id="GO:0005524">
    <property type="term" value="F:ATP binding"/>
    <property type="evidence" value="ECO:0007669"/>
    <property type="project" value="UniProtKB-UniRule"/>
</dbReference>
<feature type="compositionally biased region" description="Low complexity" evidence="9">
    <location>
        <begin position="415"/>
        <end position="430"/>
    </location>
</feature>
<dbReference type="KEGG" id="gba:J421_2836"/>
<dbReference type="PROSITE" id="PS50005">
    <property type="entry name" value="TPR"/>
    <property type="match status" value="1"/>
</dbReference>
<dbReference type="AlphaFoldDB" id="W0RLQ9"/>
<evidence type="ECO:0000256" key="3">
    <source>
        <dbReference type="ARBA" id="ARBA00022679"/>
    </source>
</evidence>
<feature type="domain" description="Protein kinase" evidence="10">
    <location>
        <begin position="65"/>
        <end position="333"/>
    </location>
</feature>
<name>W0RLQ9_9BACT</name>
<dbReference type="PATRIC" id="fig|861299.3.peg.2887"/>
<keyword evidence="7" id="KW-0802">TPR repeat</keyword>
<dbReference type="FunFam" id="1.10.510.10:FF:000021">
    <property type="entry name" value="Serine/threonine protein kinase"/>
    <property type="match status" value="1"/>
</dbReference>
<evidence type="ECO:0000256" key="8">
    <source>
        <dbReference type="PROSITE-ProRule" id="PRU10141"/>
    </source>
</evidence>
<sequence>MEQALRACPNCQTTLPTNAAFCYVCGVATPAGIDRRTGEFVAAGSVVVPMSELLPRLRALLGKSYDLGERIGAGGFAEVYLARDLRLKRDVAIKVTRPEFALNDQMMIRFRREAETIAALRHPHIMPIYDIGEAAGLAYLVMPFIRGESLKARLDRVKQLTPEQARGILLQAADALAAAHDAGVVHRDVKPDNIMLDRREDQVLLMDFGIAKALEASSDSAVLTSTGLVMGTPHYMSPEQAVGERDIDARADQYALGVIGYRMLTGALPFEGPTVRSILSKQLLATPKPLLALAPDTPPALAATIEQAMAKEPDDRFASMRDLIADLRADPTYADEVLSVVRAETERMERRRTPPPTADVPAVATVPAPPPPRAKRRGALAWLAVPVIAAVAAGVAWQARRQSAATPAPLPGRVAAQAPGPATASTAAPRADSAAGVTAATGDSAAAAAPLPDSVVARKRASDSVSVARAGLKYGTPAADSFVARIARGRSACERPSASARPADVLAVCGAFARIASNTWAQLALGQLHERAGRYDSAAAWYTRLATKDPEAMVRLARLHDEGRGVPLDSAGATRLLVDAAGLGHVVGQRMLAQRLAVGYTGMPRDEPKAVSYFVSAAHAGDVPSMLALAEHYRSGRGVKKSDDSSAAWWQRAADRDDSTGEYWLGRAYLSGKGVRKSDSVAFIWLRRAAAKGHEGARFELEKRGQHP</sequence>
<evidence type="ECO:0000256" key="7">
    <source>
        <dbReference type="PROSITE-ProRule" id="PRU00339"/>
    </source>
</evidence>
<evidence type="ECO:0000256" key="6">
    <source>
        <dbReference type="ARBA" id="ARBA00022840"/>
    </source>
</evidence>
<dbReference type="PROSITE" id="PS00107">
    <property type="entry name" value="PROTEIN_KINASE_ATP"/>
    <property type="match status" value="1"/>
</dbReference>
<dbReference type="RefSeq" id="WP_104022624.1">
    <property type="nucleotide sequence ID" value="NZ_CP007128.1"/>
</dbReference>
<dbReference type="eggNOG" id="COG0515">
    <property type="taxonomic scope" value="Bacteria"/>
</dbReference>
<dbReference type="Gene3D" id="1.10.510.10">
    <property type="entry name" value="Transferase(Phosphotransferase) domain 1"/>
    <property type="match status" value="1"/>
</dbReference>
<keyword evidence="6 8" id="KW-0067">ATP-binding</keyword>
<evidence type="ECO:0000256" key="4">
    <source>
        <dbReference type="ARBA" id="ARBA00022741"/>
    </source>
</evidence>
<dbReference type="SMART" id="SM00671">
    <property type="entry name" value="SEL1"/>
    <property type="match status" value="4"/>
</dbReference>
<dbReference type="PROSITE" id="PS50011">
    <property type="entry name" value="PROTEIN_KINASE_DOM"/>
    <property type="match status" value="1"/>
</dbReference>
<dbReference type="InterPro" id="IPR006597">
    <property type="entry name" value="Sel1-like"/>
</dbReference>
<dbReference type="InterPro" id="IPR000719">
    <property type="entry name" value="Prot_kinase_dom"/>
</dbReference>
<dbReference type="InterPro" id="IPR011009">
    <property type="entry name" value="Kinase-like_dom_sf"/>
</dbReference>
<reference evidence="11 12" key="1">
    <citation type="journal article" date="2014" name="Genome Announc.">
        <title>Genome Sequence and Methylome of Soil Bacterium Gemmatirosa kalamazoonensis KBS708T, a Member of the Rarely Cultivated Gemmatimonadetes Phylum.</title>
        <authorList>
            <person name="Debruyn J.M."/>
            <person name="Radosevich M."/>
            <person name="Wommack K.E."/>
            <person name="Polson S.W."/>
            <person name="Hauser L.J."/>
            <person name="Fawaz M.N."/>
            <person name="Korlach J."/>
            <person name="Tsai Y.C."/>
        </authorList>
    </citation>
    <scope>NUCLEOTIDE SEQUENCE [LARGE SCALE GENOMIC DNA]</scope>
    <source>
        <strain evidence="11 12">KBS708</strain>
    </source>
</reference>
<feature type="region of interest" description="Disordered" evidence="9">
    <location>
        <begin position="407"/>
        <end position="430"/>
    </location>
</feature>
<feature type="binding site" evidence="8">
    <location>
        <position position="94"/>
    </location>
    <ligand>
        <name>ATP</name>
        <dbReference type="ChEBI" id="CHEBI:30616"/>
    </ligand>
</feature>
<accession>W0RLQ9</accession>
<evidence type="ECO:0000256" key="2">
    <source>
        <dbReference type="ARBA" id="ARBA00022527"/>
    </source>
</evidence>
<dbReference type="CDD" id="cd14014">
    <property type="entry name" value="STKc_PknB_like"/>
    <property type="match status" value="1"/>
</dbReference>
<dbReference type="Pfam" id="PF00069">
    <property type="entry name" value="Pkinase"/>
    <property type="match status" value="1"/>
</dbReference>
<protein>
    <recommendedName>
        <fullName evidence="1">non-specific serine/threonine protein kinase</fullName>
        <ecNumber evidence="1">2.7.11.1</ecNumber>
    </recommendedName>
</protein>
<dbReference type="PANTHER" id="PTHR43289:SF6">
    <property type="entry name" value="SERINE_THREONINE-PROTEIN KINASE NEKL-3"/>
    <property type="match status" value="1"/>
</dbReference>
<dbReference type="SUPFAM" id="SSF81901">
    <property type="entry name" value="HCP-like"/>
    <property type="match status" value="1"/>
</dbReference>
<dbReference type="OrthoDB" id="5365194at2"/>
<dbReference type="EC" id="2.7.11.1" evidence="1"/>
<dbReference type="InterPro" id="IPR019734">
    <property type="entry name" value="TPR_rpt"/>
</dbReference>
<dbReference type="InterPro" id="IPR017441">
    <property type="entry name" value="Protein_kinase_ATP_BS"/>
</dbReference>
<dbReference type="HOGENOM" id="CLU_389694_0_0_0"/>
<dbReference type="STRING" id="861299.J421_2836"/>
<evidence type="ECO:0000256" key="1">
    <source>
        <dbReference type="ARBA" id="ARBA00012513"/>
    </source>
</evidence>
<evidence type="ECO:0000259" key="10">
    <source>
        <dbReference type="PROSITE" id="PS50011"/>
    </source>
</evidence>
<dbReference type="SUPFAM" id="SSF56112">
    <property type="entry name" value="Protein kinase-like (PK-like)"/>
    <property type="match status" value="1"/>
</dbReference>
<dbReference type="Pfam" id="PF08238">
    <property type="entry name" value="Sel1"/>
    <property type="match status" value="4"/>
</dbReference>
<dbReference type="Gene3D" id="3.30.200.20">
    <property type="entry name" value="Phosphorylase Kinase, domain 1"/>
    <property type="match status" value="1"/>
</dbReference>
<dbReference type="EMBL" id="CP007128">
    <property type="protein sequence ID" value="AHG90373.1"/>
    <property type="molecule type" value="Genomic_DNA"/>
</dbReference>